<name>A0A8J5CRN8_CHIOP</name>
<feature type="compositionally biased region" description="Basic and acidic residues" evidence="1">
    <location>
        <begin position="144"/>
        <end position="165"/>
    </location>
</feature>
<dbReference type="Proteomes" id="UP000770661">
    <property type="component" value="Unassembled WGS sequence"/>
</dbReference>
<comment type="caution">
    <text evidence="2">The sequence shown here is derived from an EMBL/GenBank/DDBJ whole genome shotgun (WGS) entry which is preliminary data.</text>
</comment>
<feature type="compositionally biased region" description="Low complexity" evidence="1">
    <location>
        <begin position="121"/>
        <end position="130"/>
    </location>
</feature>
<organism evidence="2 3">
    <name type="scientific">Chionoecetes opilio</name>
    <name type="common">Atlantic snow crab</name>
    <name type="synonym">Cancer opilio</name>
    <dbReference type="NCBI Taxonomy" id="41210"/>
    <lineage>
        <taxon>Eukaryota</taxon>
        <taxon>Metazoa</taxon>
        <taxon>Ecdysozoa</taxon>
        <taxon>Arthropoda</taxon>
        <taxon>Crustacea</taxon>
        <taxon>Multicrustacea</taxon>
        <taxon>Malacostraca</taxon>
        <taxon>Eumalacostraca</taxon>
        <taxon>Eucarida</taxon>
        <taxon>Decapoda</taxon>
        <taxon>Pleocyemata</taxon>
        <taxon>Brachyura</taxon>
        <taxon>Eubrachyura</taxon>
        <taxon>Majoidea</taxon>
        <taxon>Majidae</taxon>
        <taxon>Chionoecetes</taxon>
    </lineage>
</organism>
<protein>
    <submittedName>
        <fullName evidence="2">Uncharacterized protein</fullName>
    </submittedName>
</protein>
<reference evidence="2" key="1">
    <citation type="submission" date="2020-07" db="EMBL/GenBank/DDBJ databases">
        <title>The High-quality genome of the commercially important snow crab, Chionoecetes opilio.</title>
        <authorList>
            <person name="Jeong J.-H."/>
            <person name="Ryu S."/>
        </authorList>
    </citation>
    <scope>NUCLEOTIDE SEQUENCE</scope>
    <source>
        <strain evidence="2">MADBK_172401_WGS</strain>
        <tissue evidence="2">Digestive gland</tissue>
    </source>
</reference>
<dbReference type="EMBL" id="JACEEZ010000598">
    <property type="protein sequence ID" value="KAG0730023.1"/>
    <property type="molecule type" value="Genomic_DNA"/>
</dbReference>
<dbReference type="AlphaFoldDB" id="A0A8J5CRN8"/>
<proteinExistence type="predicted"/>
<feature type="region of interest" description="Disordered" evidence="1">
    <location>
        <begin position="1"/>
        <end position="220"/>
    </location>
</feature>
<keyword evidence="3" id="KW-1185">Reference proteome</keyword>
<feature type="compositionally biased region" description="Basic and acidic residues" evidence="1">
    <location>
        <begin position="15"/>
        <end position="46"/>
    </location>
</feature>
<sequence length="234" mass="25509">MSSSPDKGTLPENSATEKAESGRRDDDSEPVEERTQNKGLEEEPQPRRSPMNNGMDPAQALHTPVDSIPSEVHFFKTYGSTTEESQGKEENRGSPNETEPGPGIPEPLMNGVATEEECSGREAPAAPPFRGGAGPVPVQAQNSERPEPGPRLGREHQGEEEKLEHMQSVADDLVAKLVEEDDPRPRSNTSNPGVTPPGQMGPLPEPPPHPTHTSGDEKWYYTDPQVSFFFFPPK</sequence>
<accession>A0A8J5CRN8</accession>
<feature type="compositionally biased region" description="Polar residues" evidence="1">
    <location>
        <begin position="1"/>
        <end position="14"/>
    </location>
</feature>
<evidence type="ECO:0000313" key="2">
    <source>
        <dbReference type="EMBL" id="KAG0730023.1"/>
    </source>
</evidence>
<evidence type="ECO:0000256" key="1">
    <source>
        <dbReference type="SAM" id="MobiDB-lite"/>
    </source>
</evidence>
<gene>
    <name evidence="2" type="ORF">GWK47_029140</name>
</gene>
<evidence type="ECO:0000313" key="3">
    <source>
        <dbReference type="Proteomes" id="UP000770661"/>
    </source>
</evidence>